<accession>A0A1X0NJ29</accession>
<evidence type="ECO:0000256" key="1">
    <source>
        <dbReference type="ARBA" id="ARBA00023054"/>
    </source>
</evidence>
<gene>
    <name evidence="5" type="ORF">TM35_000491160</name>
</gene>
<dbReference type="STRING" id="67003.A0A1X0NJ29"/>
<evidence type="ECO:0000259" key="4">
    <source>
        <dbReference type="Pfam" id="PF25398"/>
    </source>
</evidence>
<feature type="region of interest" description="Disordered" evidence="3">
    <location>
        <begin position="471"/>
        <end position="500"/>
    </location>
</feature>
<dbReference type="AlphaFoldDB" id="A0A1X0NJ29"/>
<dbReference type="EMBL" id="NBCO01000049">
    <property type="protein sequence ID" value="ORC84110.1"/>
    <property type="molecule type" value="Genomic_DNA"/>
</dbReference>
<protein>
    <recommendedName>
        <fullName evidence="4">Cux N-terminal domain-containing protein</fullName>
    </recommendedName>
</protein>
<keyword evidence="6" id="KW-1185">Reference proteome</keyword>
<dbReference type="PANTHER" id="PTHR14043:SF2">
    <property type="entry name" value="HOMEOBOX PROTEIN CUT"/>
    <property type="match status" value="1"/>
</dbReference>
<proteinExistence type="predicted"/>
<feature type="coiled-coil region" evidence="2">
    <location>
        <begin position="113"/>
        <end position="263"/>
    </location>
</feature>
<evidence type="ECO:0000256" key="2">
    <source>
        <dbReference type="SAM" id="Coils"/>
    </source>
</evidence>
<feature type="coiled-coil region" evidence="2">
    <location>
        <begin position="335"/>
        <end position="422"/>
    </location>
</feature>
<dbReference type="PANTHER" id="PTHR14043">
    <property type="entry name" value="CCAAT DISPLACEMENT PROTEIN-RELATED"/>
    <property type="match status" value="1"/>
</dbReference>
<evidence type="ECO:0000313" key="6">
    <source>
        <dbReference type="Proteomes" id="UP000192257"/>
    </source>
</evidence>
<dbReference type="GeneID" id="39990298"/>
<comment type="caution">
    <text evidence="5">The sequence shown here is derived from an EMBL/GenBank/DDBJ whole genome shotgun (WGS) entry which is preliminary data.</text>
</comment>
<dbReference type="VEuPathDB" id="TriTrypDB:TM35_000491160"/>
<dbReference type="OrthoDB" id="10257567at2759"/>
<name>A0A1X0NJ29_9TRYP</name>
<sequence length="645" mass="73735">MTALRWKEEWMPSLSEIISTWRDVQLSALQDETACDRILGNHETLKTGREKVRNLTKTFSHFDNEKKLSEFNSLLKEYQGYIDQLTGYLKDAERTYLEMFNRVKGIPDPYPLLKKLSAEMESVSKLIERAEACDASREEVHLLQVELQGLKDQEVTIERLRRELAEAKRNASLHAEQSAQDATVEYQVLLSQLQQQKHEMQQEIQSLRHEILKKNLSIEDLRNQVVELRASLEEVEAQRSRDIAELAVELEVSQSNLLKKEAEIQRLLATNNTNTGIHKNTLVSSAPAPILETHRMEIDDNTDVVSVPSKEEQVDNEFDLRVVEDPPTLIWEDQKKEIIQRCEGLQNELNILQEKYDEIIKSSGIQLRQKEEEHKRELAHVQELQNRLRSLNLYVDQLKKEKEQLSRAVQTLEGELNNLSKTSNYSSVDISLGTTSSTGRGEQVRVEIREKDDYSFEKLLSSTPTWQVGISDSVKKKEKNEEENEGQKEASPSLNDAEKDPFLIVASQRDKLRERLLTLNEVSSSQIHALKLEVANLTNENCTLRKQLSNFSNRDSSYSNGFGDSIFGIPILTGTEKDDGLQAKGGFPQLVDTSGGIFSRRTTLNILDYGAGVLSMRVFSTTVGRRSFVVYLALLHCYMVYCLLF</sequence>
<dbReference type="RefSeq" id="XP_028878176.1">
    <property type="nucleotide sequence ID" value="XM_029030518.1"/>
</dbReference>
<reference evidence="5 6" key="1">
    <citation type="submission" date="2017-03" db="EMBL/GenBank/DDBJ databases">
        <title>An alternative strategy for trypanosome survival in the mammalian bloodstream revealed through genome and transcriptome analysis of the ubiquitous bovine parasite Trypanosoma (Megatrypanum) theileri.</title>
        <authorList>
            <person name="Kelly S."/>
            <person name="Ivens A."/>
            <person name="Mott A."/>
            <person name="O'Neill E."/>
            <person name="Emms D."/>
            <person name="Macleod O."/>
            <person name="Voorheis P."/>
            <person name="Matthews J."/>
            <person name="Matthews K."/>
            <person name="Carrington M."/>
        </authorList>
    </citation>
    <scope>NUCLEOTIDE SEQUENCE [LARGE SCALE GENOMIC DNA]</scope>
    <source>
        <strain evidence="5">Edinburgh</strain>
    </source>
</reference>
<organism evidence="5 6">
    <name type="scientific">Trypanosoma theileri</name>
    <dbReference type="NCBI Taxonomy" id="67003"/>
    <lineage>
        <taxon>Eukaryota</taxon>
        <taxon>Discoba</taxon>
        <taxon>Euglenozoa</taxon>
        <taxon>Kinetoplastea</taxon>
        <taxon>Metakinetoplastina</taxon>
        <taxon>Trypanosomatida</taxon>
        <taxon>Trypanosomatidae</taxon>
        <taxon>Trypanosoma</taxon>
    </lineage>
</organism>
<evidence type="ECO:0000313" key="5">
    <source>
        <dbReference type="EMBL" id="ORC84110.1"/>
    </source>
</evidence>
<feature type="domain" description="Cux N-terminal" evidence="4">
    <location>
        <begin position="13"/>
        <end position="119"/>
    </location>
</feature>
<keyword evidence="1 2" id="KW-0175">Coiled coil</keyword>
<feature type="compositionally biased region" description="Basic and acidic residues" evidence="3">
    <location>
        <begin position="473"/>
        <end position="488"/>
    </location>
</feature>
<evidence type="ECO:0000256" key="3">
    <source>
        <dbReference type="SAM" id="MobiDB-lite"/>
    </source>
</evidence>
<dbReference type="Proteomes" id="UP000192257">
    <property type="component" value="Unassembled WGS sequence"/>
</dbReference>
<dbReference type="InterPro" id="IPR057476">
    <property type="entry name" value="Cux_N"/>
</dbReference>
<dbReference type="Pfam" id="PF25398">
    <property type="entry name" value="CUX1_N"/>
    <property type="match status" value="1"/>
</dbReference>